<keyword evidence="7" id="KW-1185">Reference proteome</keyword>
<keyword evidence="3 6" id="KW-0418">Kinase</keyword>
<dbReference type="GO" id="GO:0016301">
    <property type="term" value="F:kinase activity"/>
    <property type="evidence" value="ECO:0007669"/>
    <property type="project" value="UniProtKB-KW"/>
</dbReference>
<keyword evidence="2" id="KW-0808">Transferase</keyword>
<dbReference type="PANTHER" id="PTHR43320:SF3">
    <property type="entry name" value="CARBOHYDRATE KINASE PFKB DOMAIN-CONTAINING PROTEIN"/>
    <property type="match status" value="1"/>
</dbReference>
<evidence type="ECO:0000256" key="1">
    <source>
        <dbReference type="ARBA" id="ARBA00010688"/>
    </source>
</evidence>
<feature type="signal peptide" evidence="4">
    <location>
        <begin position="1"/>
        <end position="26"/>
    </location>
</feature>
<protein>
    <submittedName>
        <fullName evidence="6">Sugar kinase</fullName>
    </submittedName>
</protein>
<dbReference type="Proteomes" id="UP000236319">
    <property type="component" value="Unassembled WGS sequence"/>
</dbReference>
<evidence type="ECO:0000256" key="2">
    <source>
        <dbReference type="ARBA" id="ARBA00022679"/>
    </source>
</evidence>
<reference evidence="6 7" key="1">
    <citation type="journal article" date="2017" name="BMC Genomics">
        <title>Whole-genome assembly of Babesia ovata and comparative genomics between closely related pathogens.</title>
        <authorList>
            <person name="Yamagishi J."/>
            <person name="Asada M."/>
            <person name="Hakimi H."/>
            <person name="Tanaka T.Q."/>
            <person name="Sugimoto C."/>
            <person name="Kawazu S."/>
        </authorList>
    </citation>
    <scope>NUCLEOTIDE SEQUENCE [LARGE SCALE GENOMIC DNA]</scope>
    <source>
        <strain evidence="6 7">Miyake</strain>
    </source>
</reference>
<dbReference type="InterPro" id="IPR052700">
    <property type="entry name" value="Carb_kinase_PfkB-like"/>
</dbReference>
<organism evidence="6 7">
    <name type="scientific">Babesia ovata</name>
    <dbReference type="NCBI Taxonomy" id="189622"/>
    <lineage>
        <taxon>Eukaryota</taxon>
        <taxon>Sar</taxon>
        <taxon>Alveolata</taxon>
        <taxon>Apicomplexa</taxon>
        <taxon>Aconoidasida</taxon>
        <taxon>Piroplasmida</taxon>
        <taxon>Babesiidae</taxon>
        <taxon>Babesia</taxon>
    </lineage>
</organism>
<dbReference type="CDD" id="cd01168">
    <property type="entry name" value="adenosine_kinase"/>
    <property type="match status" value="1"/>
</dbReference>
<feature type="domain" description="Carbohydrate kinase PfkB" evidence="5">
    <location>
        <begin position="97"/>
        <end position="348"/>
    </location>
</feature>
<sequence>MNAFHIFAAVAGVFGAFVASVPSVMAVGHRCVLGSGSEIIEQGPSRLLIVGNPIIDMSASVDYSVVEQLNLIKGESKGLVTPEDFKKLGDSITVQARNAGGASGNTARAYGYLGGQVAFLGRCGEDEFADQFSQSLAENGVEDLTIRIPDNFTTQLYSLVTPDAERTMYVLSGASRTLESADVDESLMDNFDYYVVDAFVYFGDERVALTNKMVDAALSRGKGVITLFSNMTCIRRSGELLRQLADKSTYISGNVEEYCALYGMPNREQVFRMFEERTSGPNPQHKLVIITMGHLGAMVVYQGKRYPVPPCDVSVVDTTGAGDFFAGSFLYGVLNGWTIRKSAKFAIAMVGDILSHMGISISDGTRAKIDAIKGIA</sequence>
<dbReference type="InterPro" id="IPR029056">
    <property type="entry name" value="Ribokinase-like"/>
</dbReference>
<comment type="similarity">
    <text evidence="1">Belongs to the carbohydrate kinase PfkB family.</text>
</comment>
<feature type="chain" id="PRO_5014167811" evidence="4">
    <location>
        <begin position="27"/>
        <end position="376"/>
    </location>
</feature>
<keyword evidence="4" id="KW-0732">Signal</keyword>
<dbReference type="AlphaFoldDB" id="A0A2H6KDR6"/>
<dbReference type="GeneID" id="39874912"/>
<comment type="caution">
    <text evidence="6">The sequence shown here is derived from an EMBL/GenBank/DDBJ whole genome shotgun (WGS) entry which is preliminary data.</text>
</comment>
<dbReference type="PANTHER" id="PTHR43320">
    <property type="entry name" value="SUGAR KINASE"/>
    <property type="match status" value="1"/>
</dbReference>
<dbReference type="Pfam" id="PF00294">
    <property type="entry name" value="PfkB"/>
    <property type="match status" value="1"/>
</dbReference>
<evidence type="ECO:0000259" key="5">
    <source>
        <dbReference type="Pfam" id="PF00294"/>
    </source>
</evidence>
<dbReference type="VEuPathDB" id="PiroplasmaDB:BOVATA_026350"/>
<evidence type="ECO:0000256" key="4">
    <source>
        <dbReference type="SAM" id="SignalP"/>
    </source>
</evidence>
<dbReference type="EMBL" id="BDSA01000002">
    <property type="protein sequence ID" value="GBE61142.1"/>
    <property type="molecule type" value="Genomic_DNA"/>
</dbReference>
<dbReference type="SUPFAM" id="SSF53613">
    <property type="entry name" value="Ribokinase-like"/>
    <property type="match status" value="1"/>
</dbReference>
<dbReference type="InterPro" id="IPR011611">
    <property type="entry name" value="PfkB_dom"/>
</dbReference>
<evidence type="ECO:0000256" key="3">
    <source>
        <dbReference type="ARBA" id="ARBA00022777"/>
    </source>
</evidence>
<dbReference type="Gene3D" id="3.40.1190.20">
    <property type="match status" value="1"/>
</dbReference>
<dbReference type="RefSeq" id="XP_028867385.1">
    <property type="nucleotide sequence ID" value="XM_029011552.1"/>
</dbReference>
<gene>
    <name evidence="6" type="ORF">BOVATA_026350</name>
</gene>
<dbReference type="OrthoDB" id="432447at2759"/>
<evidence type="ECO:0000313" key="7">
    <source>
        <dbReference type="Proteomes" id="UP000236319"/>
    </source>
</evidence>
<accession>A0A2H6KDR6</accession>
<name>A0A2H6KDR6_9APIC</name>
<proteinExistence type="inferred from homology"/>
<evidence type="ECO:0000313" key="6">
    <source>
        <dbReference type="EMBL" id="GBE61142.1"/>
    </source>
</evidence>